<protein>
    <submittedName>
        <fullName evidence="7">Major Facilitator Superfamily protein</fullName>
    </submittedName>
</protein>
<evidence type="ECO:0000256" key="3">
    <source>
        <dbReference type="ARBA" id="ARBA00022989"/>
    </source>
</evidence>
<dbReference type="RefSeq" id="WP_268794575.1">
    <property type="nucleotide sequence ID" value="NZ_FRAP01000032.1"/>
</dbReference>
<dbReference type="SUPFAM" id="SSF103473">
    <property type="entry name" value="MFS general substrate transporter"/>
    <property type="match status" value="1"/>
</dbReference>
<feature type="transmembrane region" description="Helical" evidence="5">
    <location>
        <begin position="124"/>
        <end position="149"/>
    </location>
</feature>
<keyword evidence="4 5" id="KW-0472">Membrane</keyword>
<feature type="transmembrane region" description="Helical" evidence="5">
    <location>
        <begin position="347"/>
        <end position="368"/>
    </location>
</feature>
<feature type="transmembrane region" description="Helical" evidence="5">
    <location>
        <begin position="423"/>
        <end position="445"/>
    </location>
</feature>
<dbReference type="CDD" id="cd17504">
    <property type="entry name" value="MFS_MMR_MDR_like"/>
    <property type="match status" value="1"/>
</dbReference>
<dbReference type="GO" id="GO:0005886">
    <property type="term" value="C:plasma membrane"/>
    <property type="evidence" value="ECO:0007669"/>
    <property type="project" value="UniProtKB-SubCell"/>
</dbReference>
<evidence type="ECO:0000256" key="4">
    <source>
        <dbReference type="ARBA" id="ARBA00023136"/>
    </source>
</evidence>
<accession>A0A1M7B481</accession>
<feature type="transmembrane region" description="Helical" evidence="5">
    <location>
        <begin position="37"/>
        <end position="55"/>
    </location>
</feature>
<evidence type="ECO:0000313" key="8">
    <source>
        <dbReference type="Proteomes" id="UP000184363"/>
    </source>
</evidence>
<dbReference type="Proteomes" id="UP000184363">
    <property type="component" value="Unassembled WGS sequence"/>
</dbReference>
<comment type="subcellular location">
    <subcellularLocation>
        <location evidence="1">Cell membrane</location>
        <topology evidence="1">Multi-pass membrane protein</topology>
    </subcellularLocation>
</comment>
<reference evidence="7 8" key="1">
    <citation type="submission" date="2016-11" db="EMBL/GenBank/DDBJ databases">
        <authorList>
            <person name="Jaros S."/>
            <person name="Januszkiewicz K."/>
            <person name="Wedrychowicz H."/>
        </authorList>
    </citation>
    <scope>NUCLEOTIDE SEQUENCE [LARGE SCALE GENOMIC DNA]</scope>
    <source>
        <strain evidence="7 8">DSM 43832</strain>
    </source>
</reference>
<dbReference type="InterPro" id="IPR011701">
    <property type="entry name" value="MFS"/>
</dbReference>
<evidence type="ECO:0000256" key="1">
    <source>
        <dbReference type="ARBA" id="ARBA00004651"/>
    </source>
</evidence>
<feature type="transmembrane region" description="Helical" evidence="5">
    <location>
        <begin position="210"/>
        <end position="231"/>
    </location>
</feature>
<feature type="transmembrane region" description="Helical" evidence="5">
    <location>
        <begin position="67"/>
        <end position="86"/>
    </location>
</feature>
<organism evidence="7 8">
    <name type="scientific">Pseudonocardia thermophila</name>
    <dbReference type="NCBI Taxonomy" id="1848"/>
    <lineage>
        <taxon>Bacteria</taxon>
        <taxon>Bacillati</taxon>
        <taxon>Actinomycetota</taxon>
        <taxon>Actinomycetes</taxon>
        <taxon>Pseudonocardiales</taxon>
        <taxon>Pseudonocardiaceae</taxon>
        <taxon>Pseudonocardia</taxon>
    </lineage>
</organism>
<dbReference type="GO" id="GO:0022857">
    <property type="term" value="F:transmembrane transporter activity"/>
    <property type="evidence" value="ECO:0007669"/>
    <property type="project" value="InterPro"/>
</dbReference>
<dbReference type="AlphaFoldDB" id="A0A1M7B481"/>
<dbReference type="STRING" id="1848.SAMN05443637_13228"/>
<feature type="transmembrane region" description="Helical" evidence="5">
    <location>
        <begin position="92"/>
        <end position="112"/>
    </location>
</feature>
<keyword evidence="8" id="KW-1185">Reference proteome</keyword>
<proteinExistence type="predicted"/>
<dbReference type="PANTHER" id="PTHR23501">
    <property type="entry name" value="MAJOR FACILITATOR SUPERFAMILY"/>
    <property type="match status" value="1"/>
</dbReference>
<feature type="transmembrane region" description="Helical" evidence="5">
    <location>
        <begin position="252"/>
        <end position="274"/>
    </location>
</feature>
<dbReference type="InterPro" id="IPR036259">
    <property type="entry name" value="MFS_trans_sf"/>
</dbReference>
<evidence type="ECO:0000256" key="2">
    <source>
        <dbReference type="ARBA" id="ARBA00022692"/>
    </source>
</evidence>
<feature type="transmembrane region" description="Helical" evidence="5">
    <location>
        <begin position="321"/>
        <end position="341"/>
    </location>
</feature>
<evidence type="ECO:0000259" key="6">
    <source>
        <dbReference type="PROSITE" id="PS50850"/>
    </source>
</evidence>
<keyword evidence="2 5" id="KW-0812">Transmembrane</keyword>
<name>A0A1M7B481_PSETH</name>
<sequence>MVGVLATCGLTVSLMQTLVVPLLPRFPQLLATTPATVSWLLTANLIAGAVTTPLLGRLGDMYGKRRMLLVALGFLVLGSGLAATAPDIGTLIAARALQGAGFGVISLGMSIIRDVLPPARVGAGVGLMSSSLGVGGAVGLPITGVVAHVASWRPLFAAAALFGLFLVVLVALVVPESAVRTGGRFDLIGAAGLAAALTCVLLAISKGNEWGWASPAVLCLFGGALVLFPVWGAWEWRARRPLVDLRVNARPAVLWTNVSAVLAGFSMFACFVVITQLLQAPPGTGYGFGLPLAVAGAVLVPVGVAMTVFSPLSARLSRARGARTTVLTGVALMIGGNLGLASVPRSVVLLMVATTVTASGTALVYAALPLMIMDAVPATETGSANGLNTLARMLGTSTCSAFIAAVSSGLVTDVGGQVWPATAAYTAIFATAAAAALVAGLIVAVSPAGRTPVDAPRPAEQQVPA</sequence>
<feature type="transmembrane region" description="Helical" evidence="5">
    <location>
        <begin position="155"/>
        <end position="175"/>
    </location>
</feature>
<dbReference type="PROSITE" id="PS50850">
    <property type="entry name" value="MFS"/>
    <property type="match status" value="1"/>
</dbReference>
<gene>
    <name evidence="7" type="ORF">SAMN05443637_13228</name>
</gene>
<dbReference type="EMBL" id="FRAP01000032">
    <property type="protein sequence ID" value="SHL49828.1"/>
    <property type="molecule type" value="Genomic_DNA"/>
</dbReference>
<feature type="transmembrane region" description="Helical" evidence="5">
    <location>
        <begin position="187"/>
        <end position="204"/>
    </location>
</feature>
<evidence type="ECO:0000256" key="5">
    <source>
        <dbReference type="SAM" id="Phobius"/>
    </source>
</evidence>
<feature type="transmembrane region" description="Helical" evidence="5">
    <location>
        <begin position="286"/>
        <end position="309"/>
    </location>
</feature>
<dbReference type="InterPro" id="IPR020846">
    <property type="entry name" value="MFS_dom"/>
</dbReference>
<dbReference type="PANTHER" id="PTHR23501:SF197">
    <property type="entry name" value="COMD"/>
    <property type="match status" value="1"/>
</dbReference>
<keyword evidence="3 5" id="KW-1133">Transmembrane helix</keyword>
<feature type="transmembrane region" description="Helical" evidence="5">
    <location>
        <begin position="389"/>
        <end position="411"/>
    </location>
</feature>
<feature type="domain" description="Major facilitator superfamily (MFS) profile" evidence="6">
    <location>
        <begin position="1"/>
        <end position="451"/>
    </location>
</feature>
<evidence type="ECO:0000313" key="7">
    <source>
        <dbReference type="EMBL" id="SHL49828.1"/>
    </source>
</evidence>
<dbReference type="Gene3D" id="1.20.1250.20">
    <property type="entry name" value="MFS general substrate transporter like domains"/>
    <property type="match status" value="1"/>
</dbReference>
<dbReference type="Pfam" id="PF07690">
    <property type="entry name" value="MFS_1"/>
    <property type="match status" value="1"/>
</dbReference>